<protein>
    <submittedName>
        <fullName evidence="1">Uncharacterized protein</fullName>
    </submittedName>
</protein>
<comment type="caution">
    <text evidence="1">The sequence shown here is derived from an EMBL/GenBank/DDBJ whole genome shotgun (WGS) entry which is preliminary data.</text>
</comment>
<dbReference type="AlphaFoldDB" id="A0A7W8JEA4"/>
<reference evidence="1 2" key="1">
    <citation type="submission" date="2020-08" db="EMBL/GenBank/DDBJ databases">
        <title>Genomic Encyclopedia of Type Strains, Phase IV (KMG-V): Genome sequencing to study the core and pangenomes of soil and plant-associated prokaryotes.</title>
        <authorList>
            <person name="Whitman W."/>
        </authorList>
    </citation>
    <scope>NUCLEOTIDE SEQUENCE [LARGE SCALE GENOMIC DNA]</scope>
    <source>
        <strain evidence="1 2">M8US30</strain>
    </source>
</reference>
<evidence type="ECO:0000313" key="2">
    <source>
        <dbReference type="Proteomes" id="UP000569092"/>
    </source>
</evidence>
<dbReference type="EMBL" id="JACHDZ010000013">
    <property type="protein sequence ID" value="MBB5346289.1"/>
    <property type="molecule type" value="Genomic_DNA"/>
</dbReference>
<organism evidence="1 2">
    <name type="scientific">Tunturiibacter lichenicola</name>
    <dbReference type="NCBI Taxonomy" id="2051959"/>
    <lineage>
        <taxon>Bacteria</taxon>
        <taxon>Pseudomonadati</taxon>
        <taxon>Acidobacteriota</taxon>
        <taxon>Terriglobia</taxon>
        <taxon>Terriglobales</taxon>
        <taxon>Acidobacteriaceae</taxon>
        <taxon>Tunturiibacter</taxon>
    </lineage>
</organism>
<evidence type="ECO:0000313" key="1">
    <source>
        <dbReference type="EMBL" id="MBB5346289.1"/>
    </source>
</evidence>
<gene>
    <name evidence="1" type="ORF">HDF10_004299</name>
</gene>
<sequence length="40" mass="4745">MVTYVRRLKRTMSARMQESCTTGYNEPFRQASLPYLESRS</sequence>
<accession>A0A7W8JEA4</accession>
<dbReference type="Proteomes" id="UP000569092">
    <property type="component" value="Unassembled WGS sequence"/>
</dbReference>
<proteinExistence type="predicted"/>
<name>A0A7W8JEA4_9BACT</name>